<proteinExistence type="predicted"/>
<accession>A0A6G0X5J7</accession>
<name>A0A6G0X5J7_9STRA</name>
<evidence type="ECO:0000313" key="2">
    <source>
        <dbReference type="EMBL" id="KAF0735133.1"/>
    </source>
</evidence>
<dbReference type="VEuPathDB" id="FungiDB:AeMF1_005413"/>
<organism evidence="2 3">
    <name type="scientific">Aphanomyces euteiches</name>
    <dbReference type="NCBI Taxonomy" id="100861"/>
    <lineage>
        <taxon>Eukaryota</taxon>
        <taxon>Sar</taxon>
        <taxon>Stramenopiles</taxon>
        <taxon>Oomycota</taxon>
        <taxon>Saprolegniomycetes</taxon>
        <taxon>Saprolegniales</taxon>
        <taxon>Verrucalvaceae</taxon>
        <taxon>Aphanomyces</taxon>
    </lineage>
</organism>
<keyword evidence="3" id="KW-1185">Reference proteome</keyword>
<dbReference type="AlphaFoldDB" id="A0A6G0X5J7"/>
<evidence type="ECO:0000256" key="1">
    <source>
        <dbReference type="SAM" id="MobiDB-lite"/>
    </source>
</evidence>
<evidence type="ECO:0000313" key="3">
    <source>
        <dbReference type="Proteomes" id="UP000481153"/>
    </source>
</evidence>
<reference evidence="2 3" key="1">
    <citation type="submission" date="2019-07" db="EMBL/GenBank/DDBJ databases">
        <title>Genomics analysis of Aphanomyces spp. identifies a new class of oomycete effector associated with host adaptation.</title>
        <authorList>
            <person name="Gaulin E."/>
        </authorList>
    </citation>
    <scope>NUCLEOTIDE SEQUENCE [LARGE SCALE GENOMIC DNA]</scope>
    <source>
        <strain evidence="2 3">ATCC 201684</strain>
    </source>
</reference>
<dbReference type="EMBL" id="VJMJ01000101">
    <property type="protein sequence ID" value="KAF0735133.1"/>
    <property type="molecule type" value="Genomic_DNA"/>
</dbReference>
<protein>
    <submittedName>
        <fullName evidence="2">Uncharacterized protein</fullName>
    </submittedName>
</protein>
<sequence length="140" mass="16089">MSTVFTRSQWFQALNPFTRRQRSSGSGSDTAWRHTLVPSKRKQVDECELDEEEDDDDGETPPCSPESSPVHRLQPKAQPVVLFDQVLVPVHIPREFFTKRSQNVSGKKVPFTRRQVQTMRLQVHVFDTIQEDSAQVEVPV</sequence>
<feature type="region of interest" description="Disordered" evidence="1">
    <location>
        <begin position="16"/>
        <end position="75"/>
    </location>
</feature>
<gene>
    <name evidence="2" type="ORF">Ae201684_008345</name>
</gene>
<feature type="compositionally biased region" description="Acidic residues" evidence="1">
    <location>
        <begin position="46"/>
        <end position="59"/>
    </location>
</feature>
<dbReference type="Proteomes" id="UP000481153">
    <property type="component" value="Unassembled WGS sequence"/>
</dbReference>
<comment type="caution">
    <text evidence="2">The sequence shown here is derived from an EMBL/GenBank/DDBJ whole genome shotgun (WGS) entry which is preliminary data.</text>
</comment>